<keyword evidence="3" id="KW-1185">Reference proteome</keyword>
<name>A0A8J5TFT0_ZIZPA</name>
<dbReference type="AlphaFoldDB" id="A0A8J5TFT0"/>
<evidence type="ECO:0000256" key="1">
    <source>
        <dbReference type="SAM" id="SignalP"/>
    </source>
</evidence>
<feature type="chain" id="PRO_5035197796" evidence="1">
    <location>
        <begin position="22"/>
        <end position="205"/>
    </location>
</feature>
<protein>
    <submittedName>
        <fullName evidence="2">Uncharacterized protein</fullName>
    </submittedName>
</protein>
<reference evidence="2" key="1">
    <citation type="journal article" date="2021" name="bioRxiv">
        <title>Whole Genome Assembly and Annotation of Northern Wild Rice, Zizania palustris L., Supports a Whole Genome Duplication in the Zizania Genus.</title>
        <authorList>
            <person name="Haas M."/>
            <person name="Kono T."/>
            <person name="Macchietto M."/>
            <person name="Millas R."/>
            <person name="McGilp L."/>
            <person name="Shao M."/>
            <person name="Duquette J."/>
            <person name="Hirsch C.N."/>
            <person name="Kimball J."/>
        </authorList>
    </citation>
    <scope>NUCLEOTIDE SEQUENCE</scope>
    <source>
        <tissue evidence="2">Fresh leaf tissue</tissue>
    </source>
</reference>
<gene>
    <name evidence="2" type="ORF">GUJ93_ZPchr0006g41328</name>
</gene>
<evidence type="ECO:0000313" key="2">
    <source>
        <dbReference type="EMBL" id="KAG8075531.1"/>
    </source>
</evidence>
<dbReference type="PANTHER" id="PTHR33210">
    <property type="entry name" value="PROTODERMAL FACTOR 1"/>
    <property type="match status" value="1"/>
</dbReference>
<accession>A0A8J5TFT0</accession>
<dbReference type="OrthoDB" id="1939167at2759"/>
<proteinExistence type="predicted"/>
<sequence length="205" mass="20102">MGCKILLVTALLVGIASQSSATRSLHADHVSEKKYGGGGYGGGGGGYGGGGSGGGYGGGSGGGGGGYGGGSGGGGGGGGGYSPTPTPSTGFTGTCDYWKNHPDQIISCIGSLGSIVGSFGDVCGSFFGGKLQTLKDALCNKRSDCYGDLLREGAAAYINSVAAKKAKFAYTTQHVQDSILIGLTSKAAAIEQAAMFKKANLACHY</sequence>
<organism evidence="2 3">
    <name type="scientific">Zizania palustris</name>
    <name type="common">Northern wild rice</name>
    <dbReference type="NCBI Taxonomy" id="103762"/>
    <lineage>
        <taxon>Eukaryota</taxon>
        <taxon>Viridiplantae</taxon>
        <taxon>Streptophyta</taxon>
        <taxon>Embryophyta</taxon>
        <taxon>Tracheophyta</taxon>
        <taxon>Spermatophyta</taxon>
        <taxon>Magnoliopsida</taxon>
        <taxon>Liliopsida</taxon>
        <taxon>Poales</taxon>
        <taxon>Poaceae</taxon>
        <taxon>BOP clade</taxon>
        <taxon>Oryzoideae</taxon>
        <taxon>Oryzeae</taxon>
        <taxon>Zizaniinae</taxon>
        <taxon>Zizania</taxon>
    </lineage>
</organism>
<dbReference type="EMBL" id="JAAALK010000283">
    <property type="protein sequence ID" value="KAG8075531.1"/>
    <property type="molecule type" value="Genomic_DNA"/>
</dbReference>
<keyword evidence="1" id="KW-0732">Signal</keyword>
<comment type="caution">
    <text evidence="2">The sequence shown here is derived from an EMBL/GenBank/DDBJ whole genome shotgun (WGS) entry which is preliminary data.</text>
</comment>
<evidence type="ECO:0000313" key="3">
    <source>
        <dbReference type="Proteomes" id="UP000729402"/>
    </source>
</evidence>
<dbReference type="Proteomes" id="UP000729402">
    <property type="component" value="Unassembled WGS sequence"/>
</dbReference>
<dbReference type="InterPro" id="IPR039923">
    <property type="entry name" value="Protodermal_1"/>
</dbReference>
<feature type="signal peptide" evidence="1">
    <location>
        <begin position="1"/>
        <end position="21"/>
    </location>
</feature>
<reference evidence="2" key="2">
    <citation type="submission" date="2021-02" db="EMBL/GenBank/DDBJ databases">
        <authorList>
            <person name="Kimball J.A."/>
            <person name="Haas M.W."/>
            <person name="Macchietto M."/>
            <person name="Kono T."/>
            <person name="Duquette J."/>
            <person name="Shao M."/>
        </authorList>
    </citation>
    <scope>NUCLEOTIDE SEQUENCE</scope>
    <source>
        <tissue evidence="2">Fresh leaf tissue</tissue>
    </source>
</reference>
<dbReference type="PANTHER" id="PTHR33210:SF4">
    <property type="entry name" value="OS06G0553200 PROTEIN"/>
    <property type="match status" value="1"/>
</dbReference>